<feature type="region of interest" description="Disordered" evidence="1">
    <location>
        <begin position="141"/>
        <end position="182"/>
    </location>
</feature>
<dbReference type="EMBL" id="JAUZQC010000005">
    <property type="protein sequence ID" value="KAK5871677.1"/>
    <property type="molecule type" value="Genomic_DNA"/>
</dbReference>
<dbReference type="AlphaFoldDB" id="A0AAN8AX49"/>
<proteinExistence type="predicted"/>
<protein>
    <submittedName>
        <fullName evidence="2">Uncharacterized protein</fullName>
    </submittedName>
</protein>
<evidence type="ECO:0000256" key="1">
    <source>
        <dbReference type="SAM" id="MobiDB-lite"/>
    </source>
</evidence>
<dbReference type="Proteomes" id="UP001346869">
    <property type="component" value="Unassembled WGS sequence"/>
</dbReference>
<evidence type="ECO:0000313" key="2">
    <source>
        <dbReference type="EMBL" id="KAK5871677.1"/>
    </source>
</evidence>
<reference evidence="2 3" key="2">
    <citation type="journal article" date="2023" name="Mol. Biol. Evol.">
        <title>Genomics of Secondarily Temperate Adaptation in the Only Non-Antarctic Icefish.</title>
        <authorList>
            <person name="Rivera-Colon A.G."/>
            <person name="Rayamajhi N."/>
            <person name="Minhas B.F."/>
            <person name="Madrigal G."/>
            <person name="Bilyk K.T."/>
            <person name="Yoon V."/>
            <person name="Hune M."/>
            <person name="Gregory S."/>
            <person name="Cheng C.H.C."/>
            <person name="Catchen J.M."/>
        </authorList>
    </citation>
    <scope>NUCLEOTIDE SEQUENCE [LARGE SCALE GENOMIC DNA]</scope>
    <source>
        <strain evidence="2">JMC-PN-2008</strain>
    </source>
</reference>
<name>A0AAN8AX49_ELEMC</name>
<sequence>MDPKRPPDVSSSASVPGMGRRGGLQPQEQAIGGSRGLLLSSEGFGIGRARGFPTLGDHHRQRITPPAVNPAFGRCLPFPAAEPKVGFARGDIRPPLEHKPPGGPKMQDLALTTKEDDVAALGQRSSLVSMFRGMGISHSITSLGRAPPPGKGAGGDMGEPCPVGVISSPEGQLEPVMDGVVR</sequence>
<feature type="region of interest" description="Disordered" evidence="1">
    <location>
        <begin position="1"/>
        <end position="36"/>
    </location>
</feature>
<evidence type="ECO:0000313" key="3">
    <source>
        <dbReference type="Proteomes" id="UP001346869"/>
    </source>
</evidence>
<accession>A0AAN8AX49</accession>
<comment type="caution">
    <text evidence="2">The sequence shown here is derived from an EMBL/GenBank/DDBJ whole genome shotgun (WGS) entry which is preliminary data.</text>
</comment>
<keyword evidence="3" id="KW-1185">Reference proteome</keyword>
<reference evidence="2 3" key="1">
    <citation type="journal article" date="2023" name="Genes (Basel)">
        <title>Chromosome-Level Genome Assembly and Circadian Gene Repertoire of the Patagonia Blennie Eleginops maclovinus-The Closest Ancestral Proxy of Antarctic Cryonotothenioids.</title>
        <authorList>
            <person name="Cheng C.C."/>
            <person name="Rivera-Colon A.G."/>
            <person name="Minhas B.F."/>
            <person name="Wilson L."/>
            <person name="Rayamajhi N."/>
            <person name="Vargas-Chacoff L."/>
            <person name="Catchen J.M."/>
        </authorList>
    </citation>
    <scope>NUCLEOTIDE SEQUENCE [LARGE SCALE GENOMIC DNA]</scope>
    <source>
        <strain evidence="2">JMC-PN-2008</strain>
    </source>
</reference>
<organism evidence="2 3">
    <name type="scientific">Eleginops maclovinus</name>
    <name type="common">Patagonian blennie</name>
    <name type="synonym">Eleginus maclovinus</name>
    <dbReference type="NCBI Taxonomy" id="56733"/>
    <lineage>
        <taxon>Eukaryota</taxon>
        <taxon>Metazoa</taxon>
        <taxon>Chordata</taxon>
        <taxon>Craniata</taxon>
        <taxon>Vertebrata</taxon>
        <taxon>Euteleostomi</taxon>
        <taxon>Actinopterygii</taxon>
        <taxon>Neopterygii</taxon>
        <taxon>Teleostei</taxon>
        <taxon>Neoteleostei</taxon>
        <taxon>Acanthomorphata</taxon>
        <taxon>Eupercaria</taxon>
        <taxon>Perciformes</taxon>
        <taxon>Notothenioidei</taxon>
        <taxon>Eleginopidae</taxon>
        <taxon>Eleginops</taxon>
    </lineage>
</organism>
<gene>
    <name evidence="2" type="ORF">PBY51_004542</name>
</gene>